<proteinExistence type="predicted"/>
<dbReference type="InterPro" id="IPR029032">
    <property type="entry name" value="AhpD-like"/>
</dbReference>
<comment type="caution">
    <text evidence="2">The sequence shown here is derived from an EMBL/GenBank/DDBJ whole genome shotgun (WGS) entry which is preliminary data.</text>
</comment>
<reference evidence="3" key="1">
    <citation type="journal article" date="2019" name="Int. J. Syst. Evol. Microbiol.">
        <title>The Global Catalogue of Microorganisms (GCM) 10K type strain sequencing project: providing services to taxonomists for standard genome sequencing and annotation.</title>
        <authorList>
            <consortium name="The Broad Institute Genomics Platform"/>
            <consortium name="The Broad Institute Genome Sequencing Center for Infectious Disease"/>
            <person name="Wu L."/>
            <person name="Ma J."/>
        </authorList>
    </citation>
    <scope>NUCLEOTIDE SEQUENCE [LARGE SCALE GENOMIC DNA]</scope>
    <source>
        <strain evidence="3">JCM 4376</strain>
    </source>
</reference>
<dbReference type="EMBL" id="BMTF01000014">
    <property type="protein sequence ID" value="GGV89128.1"/>
    <property type="molecule type" value="Genomic_DNA"/>
</dbReference>
<accession>A0ABQ2W4Z2</accession>
<dbReference type="PANTHER" id="PTHR34846:SF7">
    <property type="entry name" value="BLL7811 PROTEIN"/>
    <property type="match status" value="1"/>
</dbReference>
<evidence type="ECO:0000313" key="2">
    <source>
        <dbReference type="EMBL" id="GGV89128.1"/>
    </source>
</evidence>
<protein>
    <submittedName>
        <fullName evidence="2">Alkyl hydroperoxide reductase AhpD</fullName>
    </submittedName>
</protein>
<dbReference type="InterPro" id="IPR003779">
    <property type="entry name" value="CMD-like"/>
</dbReference>
<dbReference type="Pfam" id="PF02627">
    <property type="entry name" value="CMD"/>
    <property type="match status" value="1"/>
</dbReference>
<evidence type="ECO:0000259" key="1">
    <source>
        <dbReference type="Pfam" id="PF02627"/>
    </source>
</evidence>
<evidence type="ECO:0000313" key="3">
    <source>
        <dbReference type="Proteomes" id="UP000660675"/>
    </source>
</evidence>
<dbReference type="InterPro" id="IPR004675">
    <property type="entry name" value="AhpD_core"/>
</dbReference>
<dbReference type="Proteomes" id="UP000660675">
    <property type="component" value="Unassembled WGS sequence"/>
</dbReference>
<dbReference type="Gene3D" id="1.20.1290.10">
    <property type="entry name" value="AhpD-like"/>
    <property type="match status" value="1"/>
</dbReference>
<name>A0ABQ2W4Z2_9ACTN</name>
<sequence length="161" mass="17422">MEPRMNLFAHEIGARIGKRIFAVSQVIQESPLPKSTQELVQLRASQINGCGFCVDIHTKDAAASGETSARLNLVAAWRHSTVFTEAERAALALTEEGTRIIDGHEGVSDETWAQVRQHYDDDRTIALVSLIAVINATNRLGVILNNRGGAYEPGDLATVAG</sequence>
<dbReference type="NCBIfam" id="TIGR00778">
    <property type="entry name" value="ahpD_dom"/>
    <property type="match status" value="1"/>
</dbReference>
<dbReference type="PANTHER" id="PTHR34846">
    <property type="entry name" value="4-CARBOXYMUCONOLACTONE DECARBOXYLASE FAMILY PROTEIN (AFU_ORTHOLOGUE AFUA_6G11590)"/>
    <property type="match status" value="1"/>
</dbReference>
<dbReference type="RefSeq" id="WP_189545307.1">
    <property type="nucleotide sequence ID" value="NZ_BMTF01000014.1"/>
</dbReference>
<gene>
    <name evidence="2" type="ORF">GCM10015535_42130</name>
</gene>
<keyword evidence="3" id="KW-1185">Reference proteome</keyword>
<feature type="domain" description="Carboxymuconolactone decarboxylase-like" evidence="1">
    <location>
        <begin position="26"/>
        <end position="96"/>
    </location>
</feature>
<dbReference type="SUPFAM" id="SSF69118">
    <property type="entry name" value="AhpD-like"/>
    <property type="match status" value="1"/>
</dbReference>
<organism evidence="2 3">
    <name type="scientific">Streptomyces gelaticus</name>
    <dbReference type="NCBI Taxonomy" id="285446"/>
    <lineage>
        <taxon>Bacteria</taxon>
        <taxon>Bacillati</taxon>
        <taxon>Actinomycetota</taxon>
        <taxon>Actinomycetes</taxon>
        <taxon>Kitasatosporales</taxon>
        <taxon>Streptomycetaceae</taxon>
        <taxon>Streptomyces</taxon>
    </lineage>
</organism>